<protein>
    <recommendedName>
        <fullName evidence="4">DUF805 domain-containing protein</fullName>
    </recommendedName>
</protein>
<keyword evidence="1" id="KW-0812">Transmembrane</keyword>
<dbReference type="OrthoDB" id="2285053at2"/>
<keyword evidence="3" id="KW-1185">Reference proteome</keyword>
<evidence type="ECO:0008006" key="4">
    <source>
        <dbReference type="Google" id="ProtNLM"/>
    </source>
</evidence>
<keyword evidence="1" id="KW-1133">Transmembrane helix</keyword>
<evidence type="ECO:0000313" key="3">
    <source>
        <dbReference type="Proteomes" id="UP000095094"/>
    </source>
</evidence>
<dbReference type="InterPro" id="IPR008523">
    <property type="entry name" value="DUF805"/>
</dbReference>
<reference evidence="3" key="1">
    <citation type="submission" date="2016-09" db="EMBL/GenBank/DDBJ databases">
        <authorList>
            <person name="Gulvik C.A."/>
        </authorList>
    </citation>
    <scope>NUCLEOTIDE SEQUENCE [LARGE SCALE GENOMIC DNA]</scope>
    <source>
        <strain evidence="3">LMG 8895</strain>
    </source>
</reference>
<accession>A0A1E5GCM4</accession>
<dbReference type="EMBL" id="MIJY01000043">
    <property type="protein sequence ID" value="OEG10463.1"/>
    <property type="molecule type" value="Genomic_DNA"/>
</dbReference>
<sequence length="126" mass="14630">MEEMSEKQEKVSFLQAIKNFWVGYIDFKGRTTRTEFWVNMLLFLVAIIGFFIIVWMKIEKAGYLTFEDYYSSMGTFFFLGIFLVIPYLAMFARRMRDAGFNGKGTKITVRGNIVEGKVKIGTAFIP</sequence>
<proteinExistence type="predicted"/>
<evidence type="ECO:0000256" key="1">
    <source>
        <dbReference type="SAM" id="Phobius"/>
    </source>
</evidence>
<evidence type="ECO:0000313" key="2">
    <source>
        <dbReference type="EMBL" id="OEG10463.1"/>
    </source>
</evidence>
<comment type="caution">
    <text evidence="2">The sequence shown here is derived from an EMBL/GenBank/DDBJ whole genome shotgun (WGS) entry which is preliminary data.</text>
</comment>
<organism evidence="2 3">
    <name type="scientific">Enterococcus termitis</name>
    <dbReference type="NCBI Taxonomy" id="332950"/>
    <lineage>
        <taxon>Bacteria</taxon>
        <taxon>Bacillati</taxon>
        <taxon>Bacillota</taxon>
        <taxon>Bacilli</taxon>
        <taxon>Lactobacillales</taxon>
        <taxon>Enterococcaceae</taxon>
        <taxon>Enterococcus</taxon>
    </lineage>
</organism>
<name>A0A1E5GCM4_9ENTE</name>
<dbReference type="AlphaFoldDB" id="A0A1E5GCM4"/>
<dbReference type="GO" id="GO:0016020">
    <property type="term" value="C:membrane"/>
    <property type="evidence" value="ECO:0007669"/>
    <property type="project" value="InterPro"/>
</dbReference>
<dbReference type="Proteomes" id="UP000095094">
    <property type="component" value="Unassembled WGS sequence"/>
</dbReference>
<keyword evidence="1" id="KW-0472">Membrane</keyword>
<dbReference type="Pfam" id="PF05656">
    <property type="entry name" value="DUF805"/>
    <property type="match status" value="1"/>
</dbReference>
<feature type="transmembrane region" description="Helical" evidence="1">
    <location>
        <begin position="36"/>
        <end position="58"/>
    </location>
</feature>
<dbReference type="RefSeq" id="WP_069664244.1">
    <property type="nucleotide sequence ID" value="NZ_JBHUJJ010000001.1"/>
</dbReference>
<gene>
    <name evidence="2" type="ORF">BCR25_08265</name>
</gene>
<feature type="transmembrane region" description="Helical" evidence="1">
    <location>
        <begin position="70"/>
        <end position="89"/>
    </location>
</feature>